<evidence type="ECO:0008006" key="4">
    <source>
        <dbReference type="Google" id="ProtNLM"/>
    </source>
</evidence>
<evidence type="ECO:0000313" key="2">
    <source>
        <dbReference type="EMBL" id="PDV98071.1"/>
    </source>
</evidence>
<keyword evidence="1" id="KW-0472">Membrane</keyword>
<keyword evidence="3" id="KW-1185">Reference proteome</keyword>
<keyword evidence="1" id="KW-1133">Transmembrane helix</keyword>
<feature type="transmembrane region" description="Helical" evidence="1">
    <location>
        <begin position="124"/>
        <end position="144"/>
    </location>
</feature>
<dbReference type="GO" id="GO:0005886">
    <property type="term" value="C:plasma membrane"/>
    <property type="evidence" value="ECO:0007669"/>
    <property type="project" value="TreeGrafter"/>
</dbReference>
<name>A0A2H3KVY6_9CHLR</name>
<feature type="transmembrane region" description="Helical" evidence="1">
    <location>
        <begin position="93"/>
        <end position="112"/>
    </location>
</feature>
<evidence type="ECO:0000313" key="3">
    <source>
        <dbReference type="Proteomes" id="UP000220922"/>
    </source>
</evidence>
<dbReference type="PANTHER" id="PTHR34989:SF1">
    <property type="entry name" value="PROTEIN HDED"/>
    <property type="match status" value="1"/>
</dbReference>
<proteinExistence type="predicted"/>
<dbReference type="RefSeq" id="WP_097653794.1">
    <property type="nucleotide sequence ID" value="NZ_LYXE01000110.1"/>
</dbReference>
<comment type="caution">
    <text evidence="2">The sequence shown here is derived from an EMBL/GenBank/DDBJ whole genome shotgun (WGS) entry which is preliminary data.</text>
</comment>
<accession>A0A2H3KVY6</accession>
<dbReference type="InterPro" id="IPR052712">
    <property type="entry name" value="Acid_resist_chaperone_HdeD"/>
</dbReference>
<dbReference type="PANTHER" id="PTHR34989">
    <property type="entry name" value="PROTEIN HDED"/>
    <property type="match status" value="1"/>
</dbReference>
<dbReference type="AlphaFoldDB" id="A0A2H3KVY6"/>
<gene>
    <name evidence="2" type="ORF">A9Q02_03040</name>
</gene>
<evidence type="ECO:0000256" key="1">
    <source>
        <dbReference type="SAM" id="Phobius"/>
    </source>
</evidence>
<feature type="transmembrane region" description="Helical" evidence="1">
    <location>
        <begin position="12"/>
        <end position="34"/>
    </location>
</feature>
<dbReference type="Pfam" id="PF03729">
    <property type="entry name" value="DUF308"/>
    <property type="match status" value="2"/>
</dbReference>
<feature type="transmembrane region" description="Helical" evidence="1">
    <location>
        <begin position="150"/>
        <end position="175"/>
    </location>
</feature>
<keyword evidence="1" id="KW-0812">Transmembrane</keyword>
<sequence length="177" mass="18728">MLKMPSVAQEEKVPFWLVLVLGISYVILGLLLLFQPLLTTLFIVLFIGASWLISGIADLISLFRSRERWFLTLLSGVIGIWAGLAVLSQPLLGGIVVATFYIIMLGITGLFMGGVRIVQAFQGGGIGVGIWGALTIVLSILILSSPLAGVVVLPFVFGITALVGGIMTIAGAFIAKK</sequence>
<reference evidence="2 3" key="1">
    <citation type="submission" date="2016-05" db="EMBL/GenBank/DDBJ databases">
        <authorList>
            <person name="Lavstsen T."/>
            <person name="Jespersen J.S."/>
        </authorList>
    </citation>
    <scope>NUCLEOTIDE SEQUENCE [LARGE SCALE GENOMIC DNA]</scope>
    <source>
        <strain evidence="2 3">B7-9</strain>
    </source>
</reference>
<dbReference type="OrthoDB" id="160681at2"/>
<feature type="transmembrane region" description="Helical" evidence="1">
    <location>
        <begin position="69"/>
        <end position="87"/>
    </location>
</feature>
<organism evidence="2 3">
    <name type="scientific">Candidatus Chloroploca asiatica</name>
    <dbReference type="NCBI Taxonomy" id="1506545"/>
    <lineage>
        <taxon>Bacteria</taxon>
        <taxon>Bacillati</taxon>
        <taxon>Chloroflexota</taxon>
        <taxon>Chloroflexia</taxon>
        <taxon>Chloroflexales</taxon>
        <taxon>Chloroflexineae</taxon>
        <taxon>Oscillochloridaceae</taxon>
        <taxon>Candidatus Chloroploca</taxon>
    </lineage>
</organism>
<dbReference type="Proteomes" id="UP000220922">
    <property type="component" value="Unassembled WGS sequence"/>
</dbReference>
<dbReference type="EMBL" id="LYXE01000110">
    <property type="protein sequence ID" value="PDV98071.1"/>
    <property type="molecule type" value="Genomic_DNA"/>
</dbReference>
<feature type="transmembrane region" description="Helical" evidence="1">
    <location>
        <begin position="40"/>
        <end position="62"/>
    </location>
</feature>
<protein>
    <recommendedName>
        <fullName evidence="4">Acid-resistance membrane protein</fullName>
    </recommendedName>
</protein>
<dbReference type="InterPro" id="IPR005325">
    <property type="entry name" value="DUF308_memb"/>
</dbReference>